<proteinExistence type="predicted"/>
<dbReference type="EMBL" id="UOEI01000142">
    <property type="protein sequence ID" value="VAV95254.1"/>
    <property type="molecule type" value="Genomic_DNA"/>
</dbReference>
<dbReference type="InterPro" id="IPR051783">
    <property type="entry name" value="NAD(P)-dependent_oxidoreduct"/>
</dbReference>
<evidence type="ECO:0000313" key="2">
    <source>
        <dbReference type="EMBL" id="VAV95254.1"/>
    </source>
</evidence>
<dbReference type="SUPFAM" id="SSF51735">
    <property type="entry name" value="NAD(P)-binding Rossmann-fold domains"/>
    <property type="match status" value="1"/>
</dbReference>
<organism evidence="2">
    <name type="scientific">hydrothermal vent metagenome</name>
    <dbReference type="NCBI Taxonomy" id="652676"/>
    <lineage>
        <taxon>unclassified sequences</taxon>
        <taxon>metagenomes</taxon>
        <taxon>ecological metagenomes</taxon>
    </lineage>
</organism>
<dbReference type="Gene3D" id="3.40.50.720">
    <property type="entry name" value="NAD(P)-binding Rossmann-like Domain"/>
    <property type="match status" value="1"/>
</dbReference>
<name>A0A3B0RNX5_9ZZZZ</name>
<reference evidence="2" key="1">
    <citation type="submission" date="2018-06" db="EMBL/GenBank/DDBJ databases">
        <authorList>
            <person name="Zhirakovskaya E."/>
        </authorList>
    </citation>
    <scope>NUCLEOTIDE SEQUENCE</scope>
</reference>
<dbReference type="AlphaFoldDB" id="A0A3B0RNX5"/>
<evidence type="ECO:0000259" key="1">
    <source>
        <dbReference type="Pfam" id="PF01370"/>
    </source>
</evidence>
<dbReference type="PANTHER" id="PTHR48079">
    <property type="entry name" value="PROTEIN YEEZ"/>
    <property type="match status" value="1"/>
</dbReference>
<dbReference type="PANTHER" id="PTHR48079:SF6">
    <property type="entry name" value="NAD(P)-BINDING DOMAIN-CONTAINING PROTEIN-RELATED"/>
    <property type="match status" value="1"/>
</dbReference>
<dbReference type="InterPro" id="IPR001509">
    <property type="entry name" value="Epimerase_deHydtase"/>
</dbReference>
<dbReference type="Pfam" id="PF01370">
    <property type="entry name" value="Epimerase"/>
    <property type="match status" value="1"/>
</dbReference>
<dbReference type="InterPro" id="IPR036291">
    <property type="entry name" value="NAD(P)-bd_dom_sf"/>
</dbReference>
<dbReference type="GO" id="GO:0005737">
    <property type="term" value="C:cytoplasm"/>
    <property type="evidence" value="ECO:0007669"/>
    <property type="project" value="TreeGrafter"/>
</dbReference>
<feature type="domain" description="NAD-dependent epimerase/dehydratase" evidence="1">
    <location>
        <begin position="7"/>
        <end position="213"/>
    </location>
</feature>
<accession>A0A3B0RNX5</accession>
<protein>
    <recommendedName>
        <fullName evidence="1">NAD-dependent epimerase/dehydratase domain-containing protein</fullName>
    </recommendedName>
</protein>
<sequence length="317" mass="33968">MQDQRHVVLGASGGAGNAIVHALVERGRTVRAVNRKGDATVPEGVERVGADIAIASGARNAVTGTDVVYMAAQPAYHRWAEEFPAMVESVIDATSTAGARLVMVDNLYTYAPGTGVMSEDSPENSKTRKGRVRGQLTHMLRSAHETGRVRVSIGRASDYFGPGTNNSAITALSIARAADGKSMRWLGRLDKRHSLAYLPDIAAAYVTLGESDKADGDTWILPHGPAPTGAEFLAAVNNTLPDHVTTGSLSKTMLLMAAPFHPMSRESLEVLYQWTDDFVVDDSKFQRVFGPSTTTPLDEAVHTTIARYRNHGAGVRA</sequence>
<gene>
    <name evidence="2" type="ORF">MNBD_ACTINO01-611</name>
</gene>
<dbReference type="GO" id="GO:0004029">
    <property type="term" value="F:aldehyde dehydrogenase (NAD+) activity"/>
    <property type="evidence" value="ECO:0007669"/>
    <property type="project" value="TreeGrafter"/>
</dbReference>